<dbReference type="InterPro" id="IPR002035">
    <property type="entry name" value="VWF_A"/>
</dbReference>
<dbReference type="PANTHER" id="PTHR24359">
    <property type="entry name" value="SERINE/THREONINE-PROTEIN KINASE SBK1"/>
    <property type="match status" value="1"/>
</dbReference>
<dbReference type="GO" id="GO:0005524">
    <property type="term" value="F:ATP binding"/>
    <property type="evidence" value="ECO:0007669"/>
    <property type="project" value="InterPro"/>
</dbReference>
<dbReference type="Pfam" id="PF26616">
    <property type="entry name" value="CorA-like"/>
    <property type="match status" value="1"/>
</dbReference>
<dbReference type="EMBL" id="JAAMPI010000797">
    <property type="protein sequence ID" value="KAF4628548.1"/>
    <property type="molecule type" value="Genomic_DNA"/>
</dbReference>
<dbReference type="PANTHER" id="PTHR24359:SF1">
    <property type="entry name" value="INHIBITOR OF NUCLEAR FACTOR KAPPA-B KINASE EPSILON SUBUNIT HOMOLOG 1-RELATED"/>
    <property type="match status" value="1"/>
</dbReference>
<dbReference type="GO" id="GO:0004674">
    <property type="term" value="F:protein serine/threonine kinase activity"/>
    <property type="evidence" value="ECO:0007669"/>
    <property type="project" value="TreeGrafter"/>
</dbReference>
<dbReference type="SMART" id="SM00220">
    <property type="entry name" value="S_TKc"/>
    <property type="match status" value="1"/>
</dbReference>
<feature type="domain" description="VWFA" evidence="3">
    <location>
        <begin position="1258"/>
        <end position="1455"/>
    </location>
</feature>
<dbReference type="InterPro" id="IPR036465">
    <property type="entry name" value="vWFA_dom_sf"/>
</dbReference>
<dbReference type="Pfam" id="PF00069">
    <property type="entry name" value="Pkinase"/>
    <property type="match status" value="1"/>
</dbReference>
<feature type="compositionally biased region" description="Low complexity" evidence="1">
    <location>
        <begin position="1025"/>
        <end position="1043"/>
    </location>
</feature>
<dbReference type="OrthoDB" id="5986190at2759"/>
<evidence type="ECO:0000259" key="3">
    <source>
        <dbReference type="PROSITE" id="PS50234"/>
    </source>
</evidence>
<sequence length="1486" mass="170328">MLHPDQLGKSCETFMTYPKNIVRSTTPQHYLQQYYNRLSSHQDRIFCDDGKASLDIWEYDDDCGEFNPTCATSIFELIGRLQGVTLYDHVDPRCRFLFIHAPHSRDRLRTSKQMLAFALTYHQVMPVFLDFVFPFGLQEYPQDFHFSGFREETRLLPGDRGLEIPQLGRSGCEIRLCYSLKSVEASNNNPGSPWSMRQMAVCHSFDLETGKSFWVLVKGNNIIRDRIKDLTGPVSSSESELRSFRTTAGALNSSLATHELLCDWCGEEWRWYLNYLEKQLQETSQRALAVIAHHEPIFIEAPIQDIIIKKKPSALRIFSLSMKRTLISTFTKTFNQSNIEHDSTSLQPPFPYPSDLTRPIYGILHHHAVEANKAIAKRSQVSAERMEAMTEGMHSIAQKTKEETVSMRIITLVTLFFLPGTYVSQRDYEQPIQAFLAFLERSYAYEVVDNDANSSRLQEFMPMDRVKKYLEENRQRRLKQIIAVLCPGKESNDDILPSDILPNYVAVFCTLLQISKGIWITHFRRYDSLRDVALPFNPQHPPANWPANAGEPNFLQTFCDQQMRFCVPTLQRSMSEKHFEPDRVLPIIFKETLATGGSARLWMIRLYPSYNKLLLNDSTPNLGVLPTDTFVLKTYFTSDAKVYYDNEVTAFRRLGSNPNIIGFCGSFIRGKTFNVLLEYADKGTLEQFFKREKVPTDGGEVIQFWERMFKVIDALECIHEVVPSLPNGPQIFQGWHQDVKPTNILVISHGSTYRFKLADLGISHFKRKISPRQEFTSSDIQGTRTYGAPECYRPYDPAAHDRLKINQDVDIWSLGCIFSEAARWLAHGFQGVNDYRQERRIETSRIPGFRDADCFHNGESLLQAVLNSHEKTQPNLQRADFITQAVIEQMINPMLEVSGGRPSAKVLRHTSCRLLRKATEAFQAFSFRQGAVASSARVRPLPPVMPPSFPPSRAAGIGSLIDYKLDRLPEDKDELYRDSTVYLMNERDELKSQYIEEIADSSAEGGKRFIKRPRLLPMVPGHIPSSFSSERSLRVSRSTDSSSPVKNSEQSEYQNFQPVSSGVKRPKMQHIEQKFHDSLSASKLSNGDMIRQGSNDWHLHNMEMTDNHTQRPFTLDPINPLRSRPQEIFPLPICRPSSTEKNANLSAHGQQNDQTNFIIGIEPSSPCSTDPQTNLHFRQHDIISLSPLQSMSTFLAVPEDSPCSENAERQGCKYISIEKMLEWKRHRKEEALFNRVLSFAKRKQIPACDLQMRLKGRDHVFLVDDSRSMRVHWGRVQQVIEALSYAVKETGDNGVDLLFAASEKRLLHCKSTRKLVSLVKSRENDEEDNIGRTDINIRLIEIFDEYKANLDKTRSKFCLHPKQVRPRTLYILTDGVWEEACNPASLIEGLVTRLHRSERDRWQFGIQFISFGKDRVGLDRLERLDSLNEELNLPLDIVDTEPSVGNAWKMLLGAINDTWDKINDPKRQSVSTVGRNANDIYTTDDA</sequence>
<reference evidence="4 5" key="1">
    <citation type="submission" date="2020-03" db="EMBL/GenBank/DDBJ databases">
        <title>Draft Genome Sequence of Cudoniella acicularis.</title>
        <authorList>
            <person name="Buettner E."/>
            <person name="Kellner H."/>
        </authorList>
    </citation>
    <scope>NUCLEOTIDE SEQUENCE [LARGE SCALE GENOMIC DNA]</scope>
    <source>
        <strain evidence="4 5">DSM 108380</strain>
    </source>
</reference>
<comment type="caution">
    <text evidence="4">The sequence shown here is derived from an EMBL/GenBank/DDBJ whole genome shotgun (WGS) entry which is preliminary data.</text>
</comment>
<evidence type="ECO:0000256" key="1">
    <source>
        <dbReference type="SAM" id="MobiDB-lite"/>
    </source>
</evidence>
<dbReference type="CDD" id="cd00180">
    <property type="entry name" value="PKc"/>
    <property type="match status" value="1"/>
</dbReference>
<evidence type="ECO:0000313" key="4">
    <source>
        <dbReference type="EMBL" id="KAF4628548.1"/>
    </source>
</evidence>
<protein>
    <recommendedName>
        <fullName evidence="6">Protein kinase domain-containing protein</fullName>
    </recommendedName>
</protein>
<dbReference type="InterPro" id="IPR000719">
    <property type="entry name" value="Prot_kinase_dom"/>
</dbReference>
<feature type="domain" description="Protein kinase" evidence="2">
    <location>
        <begin position="587"/>
        <end position="895"/>
    </location>
</feature>
<evidence type="ECO:0000259" key="2">
    <source>
        <dbReference type="PROSITE" id="PS50011"/>
    </source>
</evidence>
<dbReference type="SUPFAM" id="SSF53300">
    <property type="entry name" value="vWA-like"/>
    <property type="match status" value="1"/>
</dbReference>
<dbReference type="Proteomes" id="UP000566819">
    <property type="component" value="Unassembled WGS sequence"/>
</dbReference>
<evidence type="ECO:0008006" key="6">
    <source>
        <dbReference type="Google" id="ProtNLM"/>
    </source>
</evidence>
<dbReference type="PROSITE" id="PS50234">
    <property type="entry name" value="VWFA"/>
    <property type="match status" value="1"/>
</dbReference>
<dbReference type="InterPro" id="IPR011009">
    <property type="entry name" value="Kinase-like_dom_sf"/>
</dbReference>
<accession>A0A8H4RGJ9</accession>
<dbReference type="PROSITE" id="PS50011">
    <property type="entry name" value="PROTEIN_KINASE_DOM"/>
    <property type="match status" value="1"/>
</dbReference>
<gene>
    <name evidence="4" type="ORF">G7Y89_g9603</name>
</gene>
<dbReference type="InterPro" id="IPR058257">
    <property type="entry name" value="CorA-like_dom"/>
</dbReference>
<dbReference type="Gene3D" id="1.10.510.10">
    <property type="entry name" value="Transferase(Phosphotransferase) domain 1"/>
    <property type="match status" value="1"/>
</dbReference>
<keyword evidence="5" id="KW-1185">Reference proteome</keyword>
<feature type="region of interest" description="Disordered" evidence="1">
    <location>
        <begin position="1020"/>
        <end position="1064"/>
    </location>
</feature>
<evidence type="ECO:0000313" key="5">
    <source>
        <dbReference type="Proteomes" id="UP000566819"/>
    </source>
</evidence>
<organism evidence="4 5">
    <name type="scientific">Cudoniella acicularis</name>
    <dbReference type="NCBI Taxonomy" id="354080"/>
    <lineage>
        <taxon>Eukaryota</taxon>
        <taxon>Fungi</taxon>
        <taxon>Dikarya</taxon>
        <taxon>Ascomycota</taxon>
        <taxon>Pezizomycotina</taxon>
        <taxon>Leotiomycetes</taxon>
        <taxon>Helotiales</taxon>
        <taxon>Tricladiaceae</taxon>
        <taxon>Cudoniella</taxon>
    </lineage>
</organism>
<feature type="compositionally biased region" description="Polar residues" evidence="1">
    <location>
        <begin position="1044"/>
        <end position="1060"/>
    </location>
</feature>
<name>A0A8H4RGJ9_9HELO</name>
<dbReference type="SUPFAM" id="SSF56112">
    <property type="entry name" value="Protein kinase-like (PK-like)"/>
    <property type="match status" value="1"/>
</dbReference>
<proteinExistence type="predicted"/>